<organism evidence="6 7">
    <name type="scientific">Floridaenema evergladense BLCC-F167</name>
    <dbReference type="NCBI Taxonomy" id="3153639"/>
    <lineage>
        <taxon>Bacteria</taxon>
        <taxon>Bacillati</taxon>
        <taxon>Cyanobacteriota</taxon>
        <taxon>Cyanophyceae</taxon>
        <taxon>Oscillatoriophycideae</taxon>
        <taxon>Aerosakkonematales</taxon>
        <taxon>Aerosakkonemataceae</taxon>
        <taxon>Floridanema</taxon>
        <taxon>Floridanema evergladense</taxon>
    </lineage>
</organism>
<dbReference type="Proteomes" id="UP001576780">
    <property type="component" value="Unassembled WGS sequence"/>
</dbReference>
<dbReference type="SMART" id="SM00091">
    <property type="entry name" value="PAS"/>
    <property type="match status" value="1"/>
</dbReference>
<dbReference type="SUPFAM" id="SSF52091">
    <property type="entry name" value="SpoIIaa-like"/>
    <property type="match status" value="1"/>
</dbReference>
<reference evidence="6 7" key="1">
    <citation type="submission" date="2024-09" db="EMBL/GenBank/DDBJ databases">
        <title>Floridaenema gen nov. (Aerosakkonemataceae, Aerosakkonematales ord. nov., Cyanobacteria) from benthic tropical and subtropical fresh waters, with the description of four new species.</title>
        <authorList>
            <person name="Moretto J.A."/>
            <person name="Berthold D.E."/>
            <person name="Lefler F.W."/>
            <person name="Huang I.-S."/>
            <person name="Laughinghouse H. IV."/>
        </authorList>
    </citation>
    <scope>NUCLEOTIDE SEQUENCE [LARGE SCALE GENOMIC DNA]</scope>
    <source>
        <strain evidence="6 7">BLCC-F167</strain>
    </source>
</reference>
<evidence type="ECO:0000256" key="2">
    <source>
        <dbReference type="SAM" id="Coils"/>
    </source>
</evidence>
<evidence type="ECO:0000259" key="4">
    <source>
        <dbReference type="PROSITE" id="PS50113"/>
    </source>
</evidence>
<dbReference type="InterPro" id="IPR013656">
    <property type="entry name" value="PAS_4"/>
</dbReference>
<name>A0ABV4WUA7_9CYAN</name>
<dbReference type="InterPro" id="IPR051932">
    <property type="entry name" value="Bact_StressResp_Reg"/>
</dbReference>
<dbReference type="SUPFAM" id="SSF55785">
    <property type="entry name" value="PYP-like sensor domain (PAS domain)"/>
    <property type="match status" value="1"/>
</dbReference>
<comment type="caution">
    <text evidence="6">The sequence shown here is derived from an EMBL/GenBank/DDBJ whole genome shotgun (WGS) entry which is preliminary data.</text>
</comment>
<dbReference type="PROSITE" id="PS50112">
    <property type="entry name" value="PAS"/>
    <property type="match status" value="1"/>
</dbReference>
<dbReference type="PROSITE" id="PS50113">
    <property type="entry name" value="PAC"/>
    <property type="match status" value="1"/>
</dbReference>
<feature type="domain" description="PAS" evidence="3">
    <location>
        <begin position="41"/>
        <end position="91"/>
    </location>
</feature>
<proteinExistence type="predicted"/>
<dbReference type="Gene3D" id="3.30.750.24">
    <property type="entry name" value="STAS domain"/>
    <property type="match status" value="1"/>
</dbReference>
<evidence type="ECO:0000313" key="6">
    <source>
        <dbReference type="EMBL" id="MFB2838685.1"/>
    </source>
</evidence>
<dbReference type="CDD" id="cd07041">
    <property type="entry name" value="STAS_RsbR_RsbS_like"/>
    <property type="match status" value="1"/>
</dbReference>
<protein>
    <submittedName>
        <fullName evidence="6">STAS domain-containing protein</fullName>
    </submittedName>
</protein>
<feature type="coiled-coil region" evidence="2">
    <location>
        <begin position="7"/>
        <end position="34"/>
    </location>
</feature>
<feature type="domain" description="PAC" evidence="4">
    <location>
        <begin position="116"/>
        <end position="168"/>
    </location>
</feature>
<keyword evidence="7" id="KW-1185">Reference proteome</keyword>
<evidence type="ECO:0000259" key="5">
    <source>
        <dbReference type="PROSITE" id="PS50801"/>
    </source>
</evidence>
<dbReference type="PANTHER" id="PTHR33745:SF3">
    <property type="entry name" value="RSBT CO-ANTAGONIST PROTEIN RSBRC"/>
    <property type="match status" value="1"/>
</dbReference>
<dbReference type="Pfam" id="PF08448">
    <property type="entry name" value="PAS_4"/>
    <property type="match status" value="1"/>
</dbReference>
<gene>
    <name evidence="6" type="ORF">ACE1CA_29710</name>
</gene>
<keyword evidence="2" id="KW-0175">Coiled coil</keyword>
<dbReference type="InterPro" id="IPR000014">
    <property type="entry name" value="PAS"/>
</dbReference>
<dbReference type="InterPro" id="IPR000700">
    <property type="entry name" value="PAS-assoc_C"/>
</dbReference>
<dbReference type="PROSITE" id="PS50801">
    <property type="entry name" value="STAS"/>
    <property type="match status" value="1"/>
</dbReference>
<evidence type="ECO:0000259" key="3">
    <source>
        <dbReference type="PROSITE" id="PS50112"/>
    </source>
</evidence>
<accession>A0ABV4WUA7</accession>
<dbReference type="InterPro" id="IPR036513">
    <property type="entry name" value="STAS_dom_sf"/>
</dbReference>
<dbReference type="InterPro" id="IPR002645">
    <property type="entry name" value="STAS_dom"/>
</dbReference>
<dbReference type="EMBL" id="JBHFNT010000270">
    <property type="protein sequence ID" value="MFB2838685.1"/>
    <property type="molecule type" value="Genomic_DNA"/>
</dbReference>
<dbReference type="PANTHER" id="PTHR33745">
    <property type="entry name" value="RSBT ANTAGONIST PROTEIN RSBS-RELATED"/>
    <property type="match status" value="1"/>
</dbReference>
<dbReference type="InterPro" id="IPR035965">
    <property type="entry name" value="PAS-like_dom_sf"/>
</dbReference>
<evidence type="ECO:0000313" key="7">
    <source>
        <dbReference type="Proteomes" id="UP001576780"/>
    </source>
</evidence>
<evidence type="ECO:0000256" key="1">
    <source>
        <dbReference type="ARBA" id="ARBA00022553"/>
    </source>
</evidence>
<dbReference type="NCBIfam" id="TIGR00229">
    <property type="entry name" value="sensory_box"/>
    <property type="match status" value="1"/>
</dbReference>
<dbReference type="Gene3D" id="3.30.450.20">
    <property type="entry name" value="PAS domain"/>
    <property type="match status" value="1"/>
</dbReference>
<feature type="domain" description="STAS" evidence="5">
    <location>
        <begin position="177"/>
        <end position="292"/>
    </location>
</feature>
<keyword evidence="1" id="KW-0597">Phosphoprotein</keyword>
<sequence length="303" mass="33775">MPDDSTSTELLQEIAQLRQRIAELEGAASIHLQTEREMEESRDYLQNIIDTVREPLVILDGSLQVISAGRSFYELFQVTAEETLGRQIYELGNRQWDIPILRQLLEDILSSNSSFDDFEVEHEFESLGLRSLLLNARKVYRPANQSQLILLAMEDVTEKKRAQERLTRQSQELLEISTPILQIMAGVVVAPLIGTLDSQRAQRFTEVLLDRVVETRSDIALVDITGVPTVDTQTAHHLIESISAVKLLGAQVILTGVSPAIAQTVVQLGIDLSDILTRSSLVAGLRVAMNLLNLKIVQQDKGV</sequence>
<dbReference type="RefSeq" id="WP_413280986.1">
    <property type="nucleotide sequence ID" value="NZ_JBHFNT010000270.1"/>
</dbReference>
<dbReference type="Pfam" id="PF01740">
    <property type="entry name" value="STAS"/>
    <property type="match status" value="1"/>
</dbReference>